<evidence type="ECO:0000313" key="14">
    <source>
        <dbReference type="RefSeq" id="XP_032326968.1"/>
    </source>
</evidence>
<protein>
    <recommendedName>
        <fullName evidence="7">Cyclin-dependent kinase 20</fullName>
        <ecNumber evidence="1">2.7.11.22</ecNumber>
    </recommendedName>
    <alternativeName>
        <fullName evidence="8">Cell cycle-related kinase</fullName>
    </alternativeName>
    <alternativeName>
        <fullName evidence="9">Cell division protein kinase 20</fullName>
    </alternativeName>
</protein>
<proteinExistence type="predicted"/>
<dbReference type="InterPro" id="IPR015943">
    <property type="entry name" value="WD40/YVTN_repeat-like_dom_sf"/>
</dbReference>
<keyword evidence="4" id="KW-0547">Nucleotide-binding</keyword>
<evidence type="ECO:0000256" key="10">
    <source>
        <dbReference type="ARBA" id="ARBA00047811"/>
    </source>
</evidence>
<gene>
    <name evidence="14" type="primary">CDK20</name>
</gene>
<dbReference type="SUPFAM" id="SSF56112">
    <property type="entry name" value="Protein kinase-like (PK-like)"/>
    <property type="match status" value="1"/>
</dbReference>
<dbReference type="PANTHER" id="PTHR24056:SF171">
    <property type="entry name" value="CYCLIN-DEPENDENT KINASE 20"/>
    <property type="match status" value="1"/>
</dbReference>
<dbReference type="GO" id="GO:0005524">
    <property type="term" value="F:ATP binding"/>
    <property type="evidence" value="ECO:0007669"/>
    <property type="project" value="UniProtKB-KW"/>
</dbReference>
<dbReference type="CTD" id="23552"/>
<reference evidence="14" key="1">
    <citation type="submission" date="2025-08" db="UniProtKB">
        <authorList>
            <consortium name="RefSeq"/>
        </authorList>
    </citation>
    <scope>IDENTIFICATION</scope>
    <source>
        <tissue evidence="14">Ear skin</tissue>
    </source>
</reference>
<name>A0A8B8S9Q9_CAMFR</name>
<dbReference type="PROSITE" id="PS50011">
    <property type="entry name" value="PROTEIN_KINASE_DOM"/>
    <property type="match status" value="1"/>
</dbReference>
<keyword evidence="2" id="KW-0723">Serine/threonine-protein kinase</keyword>
<dbReference type="InterPro" id="IPR036047">
    <property type="entry name" value="F-box-like_dom_sf"/>
</dbReference>
<dbReference type="Gene3D" id="2.130.10.10">
    <property type="entry name" value="YVTN repeat-like/Quinoprotein amine dehydrogenase"/>
    <property type="match status" value="1"/>
</dbReference>
<evidence type="ECO:0000313" key="13">
    <source>
        <dbReference type="Proteomes" id="UP000694856"/>
    </source>
</evidence>
<dbReference type="PANTHER" id="PTHR24056">
    <property type="entry name" value="CELL DIVISION PROTEIN KINASE"/>
    <property type="match status" value="1"/>
</dbReference>
<evidence type="ECO:0000256" key="6">
    <source>
        <dbReference type="ARBA" id="ARBA00022840"/>
    </source>
</evidence>
<dbReference type="RefSeq" id="XP_032326968.1">
    <property type="nucleotide sequence ID" value="XM_032471077.1"/>
</dbReference>
<keyword evidence="5 14" id="KW-0418">Kinase</keyword>
<organism evidence="13 14">
    <name type="scientific">Camelus ferus</name>
    <name type="common">Wild bactrian camel</name>
    <name type="synonym">Camelus bactrianus ferus</name>
    <dbReference type="NCBI Taxonomy" id="419612"/>
    <lineage>
        <taxon>Eukaryota</taxon>
        <taxon>Metazoa</taxon>
        <taxon>Chordata</taxon>
        <taxon>Craniata</taxon>
        <taxon>Vertebrata</taxon>
        <taxon>Euteleostomi</taxon>
        <taxon>Mammalia</taxon>
        <taxon>Eutheria</taxon>
        <taxon>Laurasiatheria</taxon>
        <taxon>Artiodactyla</taxon>
        <taxon>Tylopoda</taxon>
        <taxon>Camelidae</taxon>
        <taxon>Camelus</taxon>
    </lineage>
</organism>
<evidence type="ECO:0000256" key="2">
    <source>
        <dbReference type="ARBA" id="ARBA00022527"/>
    </source>
</evidence>
<sequence length="629" mass="70818">MEQYCILGRIGEGAHGIVFKAKHVEPGMGWQCLRPVPNRLERSLLSRRWPCGGWKMASPTRPCGRSRPCRRSRTVSMWYRAPELLYGARQYDQGVDLWAVGCILGELLNGSPLFPGENDIEQLCCVLRILGTPSPQVWPEITELPDYNKISFKEQAPVPLEEVLPDASPQALDLLGRFLLYPPRQRISASQVWNEVARTQELWRHLCLRRWSSCKASQMTLGTQTWKQYYLCRSELEFRMESGRPEKDFICKAIAGHKGEIDELAYISTNEYRFNGQEKSVVCTVSSDATVRAWDLHEGTQIWSSPLQPAALVNLVTYPRLQLVVTVDERGLIKVWKAEDGCEWASFSLPTYSSALEACDILEGPLLLAACAEGALYTLTVPPLQLLSRVSVFPSNPTSLLCSPDRQWVFASTQNSDLGPKVFHTLSLLCPSEDEPPVYTTLPIELTSRACWAPAEAARLTVMHRNDNGMQLVVTTYELEAKKTRNRVDILVQQIASFLLPDTMMPPQLMKSHGSQVILLVSGSELVLFTVHGLQLAAFQDHQRPITSMWVGQTRVITSSFDLSLRVYLWSKDNKLPVLRSCYHLLGGSHRWASGFTHVESDSMSIVGVEARNIGTSILRSYYFKVQRG</sequence>
<feature type="domain" description="Protein kinase" evidence="12">
    <location>
        <begin position="1"/>
        <end position="208"/>
    </location>
</feature>
<accession>A0A8B8S9Q9</accession>
<dbReference type="GeneID" id="102505355"/>
<evidence type="ECO:0000256" key="4">
    <source>
        <dbReference type="ARBA" id="ARBA00022741"/>
    </source>
</evidence>
<dbReference type="Proteomes" id="UP000694856">
    <property type="component" value="Chromosome 31"/>
</dbReference>
<keyword evidence="3" id="KW-0808">Transferase</keyword>
<evidence type="ECO:0000256" key="7">
    <source>
        <dbReference type="ARBA" id="ARBA00035711"/>
    </source>
</evidence>
<dbReference type="AlphaFoldDB" id="A0A8B8S9Q9"/>
<evidence type="ECO:0000259" key="12">
    <source>
        <dbReference type="PROSITE" id="PS50011"/>
    </source>
</evidence>
<dbReference type="SUPFAM" id="SSF81383">
    <property type="entry name" value="F-box domain"/>
    <property type="match status" value="1"/>
</dbReference>
<dbReference type="EC" id="2.7.11.22" evidence="1"/>
<dbReference type="InterPro" id="IPR050108">
    <property type="entry name" value="CDK"/>
</dbReference>
<dbReference type="GO" id="GO:0005634">
    <property type="term" value="C:nucleus"/>
    <property type="evidence" value="ECO:0007669"/>
    <property type="project" value="TreeGrafter"/>
</dbReference>
<dbReference type="Pfam" id="PF00069">
    <property type="entry name" value="Pkinase"/>
    <property type="match status" value="1"/>
</dbReference>
<dbReference type="GO" id="GO:0004693">
    <property type="term" value="F:cyclin-dependent protein serine/threonine kinase activity"/>
    <property type="evidence" value="ECO:0007669"/>
    <property type="project" value="UniProtKB-EC"/>
</dbReference>
<dbReference type="Gene3D" id="1.10.510.10">
    <property type="entry name" value="Transferase(Phosphotransferase) domain 1"/>
    <property type="match status" value="1"/>
</dbReference>
<comment type="catalytic activity">
    <reaction evidence="11">
        <text>L-seryl-[protein] + ATP = O-phospho-L-seryl-[protein] + ADP + H(+)</text>
        <dbReference type="Rhea" id="RHEA:17989"/>
        <dbReference type="Rhea" id="RHEA-COMP:9863"/>
        <dbReference type="Rhea" id="RHEA-COMP:11604"/>
        <dbReference type="ChEBI" id="CHEBI:15378"/>
        <dbReference type="ChEBI" id="CHEBI:29999"/>
        <dbReference type="ChEBI" id="CHEBI:30616"/>
        <dbReference type="ChEBI" id="CHEBI:83421"/>
        <dbReference type="ChEBI" id="CHEBI:456216"/>
        <dbReference type="EC" id="2.7.11.22"/>
    </reaction>
</comment>
<evidence type="ECO:0000256" key="1">
    <source>
        <dbReference type="ARBA" id="ARBA00012425"/>
    </source>
</evidence>
<comment type="catalytic activity">
    <reaction evidence="10">
        <text>L-threonyl-[protein] + ATP = O-phospho-L-threonyl-[protein] + ADP + H(+)</text>
        <dbReference type="Rhea" id="RHEA:46608"/>
        <dbReference type="Rhea" id="RHEA-COMP:11060"/>
        <dbReference type="Rhea" id="RHEA-COMP:11605"/>
        <dbReference type="ChEBI" id="CHEBI:15378"/>
        <dbReference type="ChEBI" id="CHEBI:30013"/>
        <dbReference type="ChEBI" id="CHEBI:30616"/>
        <dbReference type="ChEBI" id="CHEBI:61977"/>
        <dbReference type="ChEBI" id="CHEBI:456216"/>
        <dbReference type="EC" id="2.7.11.22"/>
    </reaction>
</comment>
<dbReference type="InterPro" id="IPR000719">
    <property type="entry name" value="Prot_kinase_dom"/>
</dbReference>
<evidence type="ECO:0000256" key="5">
    <source>
        <dbReference type="ARBA" id="ARBA00022777"/>
    </source>
</evidence>
<evidence type="ECO:0000256" key="3">
    <source>
        <dbReference type="ARBA" id="ARBA00022679"/>
    </source>
</evidence>
<dbReference type="SMART" id="SM00220">
    <property type="entry name" value="S_TKc"/>
    <property type="match status" value="1"/>
</dbReference>
<dbReference type="SUPFAM" id="SSF50978">
    <property type="entry name" value="WD40 repeat-like"/>
    <property type="match status" value="1"/>
</dbReference>
<evidence type="ECO:0000256" key="8">
    <source>
        <dbReference type="ARBA" id="ARBA00035720"/>
    </source>
</evidence>
<keyword evidence="6" id="KW-0067">ATP-binding</keyword>
<evidence type="ECO:0000256" key="11">
    <source>
        <dbReference type="ARBA" id="ARBA00048367"/>
    </source>
</evidence>
<evidence type="ECO:0000256" key="9">
    <source>
        <dbReference type="ARBA" id="ARBA00035723"/>
    </source>
</evidence>
<keyword evidence="13" id="KW-1185">Reference proteome</keyword>
<dbReference type="InterPro" id="IPR036322">
    <property type="entry name" value="WD40_repeat_dom_sf"/>
</dbReference>
<dbReference type="InterPro" id="IPR011009">
    <property type="entry name" value="Kinase-like_dom_sf"/>
</dbReference>